<keyword evidence="5" id="KW-0997">Cell inner membrane</keyword>
<dbReference type="GO" id="GO:0005524">
    <property type="term" value="F:ATP binding"/>
    <property type="evidence" value="ECO:0007669"/>
    <property type="project" value="UniProtKB-KW"/>
</dbReference>
<dbReference type="SUPFAM" id="SSF103190">
    <property type="entry name" value="Sensory domain-like"/>
    <property type="match status" value="1"/>
</dbReference>
<comment type="catalytic activity">
    <reaction evidence="1">
        <text>ATP + protein L-histidine = ADP + protein N-phospho-L-histidine.</text>
        <dbReference type="EC" id="2.7.13.3"/>
    </reaction>
</comment>
<dbReference type="GO" id="GO:0005886">
    <property type="term" value="C:plasma membrane"/>
    <property type="evidence" value="ECO:0007669"/>
    <property type="project" value="UniProtKB-SubCell"/>
</dbReference>
<dbReference type="Gene3D" id="1.10.287.130">
    <property type="match status" value="1"/>
</dbReference>
<dbReference type="Gene3D" id="3.30.565.10">
    <property type="entry name" value="Histidine kinase-like ATPase, C-terminal domain"/>
    <property type="match status" value="1"/>
</dbReference>
<dbReference type="InterPro" id="IPR003661">
    <property type="entry name" value="HisK_dim/P_dom"/>
</dbReference>
<evidence type="ECO:0000259" key="17">
    <source>
        <dbReference type="PROSITE" id="PS50109"/>
    </source>
</evidence>
<dbReference type="RefSeq" id="WP_017051269.1">
    <property type="nucleotide sequence ID" value="NZ_AJYW02000094.1"/>
</dbReference>
<dbReference type="PROSITE" id="PS50109">
    <property type="entry name" value="HIS_KIN"/>
    <property type="match status" value="1"/>
</dbReference>
<evidence type="ECO:0000256" key="6">
    <source>
        <dbReference type="ARBA" id="ARBA00022553"/>
    </source>
</evidence>
<evidence type="ECO:0000256" key="11">
    <source>
        <dbReference type="ARBA" id="ARBA00022840"/>
    </source>
</evidence>
<comment type="caution">
    <text evidence="18">The sequence shown here is derived from an EMBL/GenBank/DDBJ whole genome shotgun (WGS) entry which is preliminary data.</text>
</comment>
<feature type="transmembrane region" description="Helical" evidence="16">
    <location>
        <begin position="286"/>
        <end position="312"/>
    </location>
</feature>
<dbReference type="CDD" id="cd00082">
    <property type="entry name" value="HisKA"/>
    <property type="match status" value="1"/>
</dbReference>
<keyword evidence="11" id="KW-0067">ATP-binding</keyword>
<name>A0A1E5D114_9VIBR</name>
<keyword evidence="10" id="KW-0418">Kinase</keyword>
<keyword evidence="14 16" id="KW-0472">Membrane</keyword>
<evidence type="ECO:0000256" key="12">
    <source>
        <dbReference type="ARBA" id="ARBA00022989"/>
    </source>
</evidence>
<dbReference type="Pfam" id="PF00512">
    <property type="entry name" value="HisKA"/>
    <property type="match status" value="1"/>
</dbReference>
<dbReference type="GO" id="GO:0000155">
    <property type="term" value="F:phosphorelay sensor kinase activity"/>
    <property type="evidence" value="ECO:0007669"/>
    <property type="project" value="InterPro"/>
</dbReference>
<evidence type="ECO:0000256" key="10">
    <source>
        <dbReference type="ARBA" id="ARBA00022777"/>
    </source>
</evidence>
<evidence type="ECO:0000256" key="13">
    <source>
        <dbReference type="ARBA" id="ARBA00023012"/>
    </source>
</evidence>
<dbReference type="InterPro" id="IPR004358">
    <property type="entry name" value="Sig_transdc_His_kin-like_C"/>
</dbReference>
<dbReference type="AlphaFoldDB" id="A0A1E5D114"/>
<dbReference type="FunFam" id="1.10.287.130:FF:000049">
    <property type="entry name" value="C4-dicarboxylate transport sensor protein DctB"/>
    <property type="match status" value="1"/>
</dbReference>
<evidence type="ECO:0000256" key="1">
    <source>
        <dbReference type="ARBA" id="ARBA00000085"/>
    </source>
</evidence>
<protein>
    <recommendedName>
        <fullName evidence="15">C4-dicarboxylate transport sensor protein DctB</fullName>
        <ecNumber evidence="3">2.7.13.3</ecNumber>
    </recommendedName>
</protein>
<evidence type="ECO:0000256" key="4">
    <source>
        <dbReference type="ARBA" id="ARBA00022475"/>
    </source>
</evidence>
<dbReference type="EC" id="2.7.13.3" evidence="3"/>
<keyword evidence="12 16" id="KW-1133">Transmembrane helix</keyword>
<keyword evidence="7" id="KW-0808">Transferase</keyword>
<evidence type="ECO:0000256" key="3">
    <source>
        <dbReference type="ARBA" id="ARBA00012438"/>
    </source>
</evidence>
<feature type="domain" description="Histidine kinase" evidence="17">
    <location>
        <begin position="380"/>
        <end position="592"/>
    </location>
</feature>
<dbReference type="InterPro" id="IPR036097">
    <property type="entry name" value="HisK_dim/P_sf"/>
</dbReference>
<organism evidence="18 19">
    <name type="scientific">Vibrio genomosp. F6 str. FF-238</name>
    <dbReference type="NCBI Taxonomy" id="1191298"/>
    <lineage>
        <taxon>Bacteria</taxon>
        <taxon>Pseudomonadati</taxon>
        <taxon>Pseudomonadota</taxon>
        <taxon>Gammaproteobacteria</taxon>
        <taxon>Vibrionales</taxon>
        <taxon>Vibrionaceae</taxon>
        <taxon>Vibrio</taxon>
    </lineage>
</organism>
<keyword evidence="13" id="KW-0902">Two-component regulatory system</keyword>
<dbReference type="SUPFAM" id="SSF55874">
    <property type="entry name" value="ATPase domain of HSP90 chaperone/DNA topoisomerase II/histidine kinase"/>
    <property type="match status" value="1"/>
</dbReference>
<evidence type="ECO:0000256" key="15">
    <source>
        <dbReference type="ARBA" id="ARBA00073143"/>
    </source>
</evidence>
<dbReference type="Proteomes" id="UP000094165">
    <property type="component" value="Unassembled WGS sequence"/>
</dbReference>
<proteinExistence type="predicted"/>
<comment type="subcellular location">
    <subcellularLocation>
        <location evidence="2">Cell inner membrane</location>
        <topology evidence="2">Multi-pass membrane protein</topology>
    </subcellularLocation>
</comment>
<gene>
    <name evidence="18" type="ORF">A130_04370</name>
</gene>
<dbReference type="SMART" id="SM00388">
    <property type="entry name" value="HisKA"/>
    <property type="match status" value="1"/>
</dbReference>
<evidence type="ECO:0000256" key="8">
    <source>
        <dbReference type="ARBA" id="ARBA00022692"/>
    </source>
</evidence>
<keyword evidence="4" id="KW-1003">Cell membrane</keyword>
<keyword evidence="6" id="KW-0597">Phosphoprotein</keyword>
<evidence type="ECO:0000256" key="2">
    <source>
        <dbReference type="ARBA" id="ARBA00004429"/>
    </source>
</evidence>
<evidence type="ECO:0000313" key="18">
    <source>
        <dbReference type="EMBL" id="OEE77060.1"/>
    </source>
</evidence>
<evidence type="ECO:0000256" key="9">
    <source>
        <dbReference type="ARBA" id="ARBA00022741"/>
    </source>
</evidence>
<dbReference type="PIRSF" id="PIRSF036431">
    <property type="entry name" value="STHK_DctB"/>
    <property type="match status" value="1"/>
</dbReference>
<sequence>MSKLKRISLIFVLLYLFCALLGGQWVWKHSYNLLVLEHQAQLDRFASHITSKLDKYAHIPELLSQDQELVDALIQPQNSAQIELTNRYLEHVNDVILASDTYLIDQYGTTISASNWDKERSFVGRNFAFRPYFKQAIVGSESQYFALGSTSGLRGYYYSYPVTYAAEIIGVVVVKMDLSAIEDNWKSKQNYFVASDKNHVIFMSSNPDWLFHSLSPLADAKKNEILASRQYLDTNISSLNFSGDLYLTSTELTQPHQVGFQGDFITSSRSLPGEHLTIRVMSPKVLVLWDTLGFVSILTLIFAVFFLIYQLIAHRQQRQRQIDQVHIEANQKLEFQVMERTAELHAEIHRRAKTEEALIQTQDELVQAAKLAVLGQMSASISHELNNPLAAIRSYAENGKLFLMKDKPDKTIENLTRISSLTERMAKISQQLKSFARRSSANELIDVQLNPVILSAKELLKPQLKSSRVNFDCQLLERDESVVINPIQLEQVLINLLTNGIQALDNIEPKQLSLSIESSDEHIHIHIEDNGSGIDSDKMNNLFEPFYTTKKNGLGLGLSISQQIMQSMNGNLFVSRSPLGGARFTVQLLNTSPSQLKNNN</sequence>
<dbReference type="PANTHER" id="PTHR43065">
    <property type="entry name" value="SENSOR HISTIDINE KINASE"/>
    <property type="match status" value="1"/>
</dbReference>
<dbReference type="CDD" id="cd00075">
    <property type="entry name" value="HATPase"/>
    <property type="match status" value="1"/>
</dbReference>
<dbReference type="InterPro" id="IPR005467">
    <property type="entry name" value="His_kinase_dom"/>
</dbReference>
<dbReference type="InterPro" id="IPR036890">
    <property type="entry name" value="HATPase_C_sf"/>
</dbReference>
<dbReference type="Gene3D" id="3.30.450.20">
    <property type="entry name" value="PAS domain"/>
    <property type="match status" value="2"/>
</dbReference>
<evidence type="ECO:0000256" key="16">
    <source>
        <dbReference type="SAM" id="Phobius"/>
    </source>
</evidence>
<dbReference type="InterPro" id="IPR029151">
    <property type="entry name" value="Sensor-like_sf"/>
</dbReference>
<dbReference type="PRINTS" id="PR00344">
    <property type="entry name" value="BCTRLSENSOR"/>
</dbReference>
<evidence type="ECO:0000256" key="5">
    <source>
        <dbReference type="ARBA" id="ARBA00022519"/>
    </source>
</evidence>
<evidence type="ECO:0000256" key="7">
    <source>
        <dbReference type="ARBA" id="ARBA00022679"/>
    </source>
</evidence>
<dbReference type="PANTHER" id="PTHR43065:SF46">
    <property type="entry name" value="C4-DICARBOXYLATE TRANSPORT SENSOR PROTEIN DCTB"/>
    <property type="match status" value="1"/>
</dbReference>
<dbReference type="SMART" id="SM00387">
    <property type="entry name" value="HATPase_c"/>
    <property type="match status" value="1"/>
</dbReference>
<accession>A0A1E5D114</accession>
<evidence type="ECO:0000313" key="19">
    <source>
        <dbReference type="Proteomes" id="UP000094165"/>
    </source>
</evidence>
<keyword evidence="8 16" id="KW-0812">Transmembrane</keyword>
<dbReference type="FunFam" id="3.30.450.20:FF:000127">
    <property type="entry name" value="C4-dicarboxylate transport sensor protein"/>
    <property type="match status" value="1"/>
</dbReference>
<keyword evidence="9" id="KW-0547">Nucleotide-binding</keyword>
<dbReference type="Pfam" id="PF02518">
    <property type="entry name" value="HATPase_c"/>
    <property type="match status" value="1"/>
</dbReference>
<reference evidence="18 19" key="1">
    <citation type="journal article" date="2012" name="Science">
        <title>Ecological populations of bacteria act as socially cohesive units of antibiotic production and resistance.</title>
        <authorList>
            <person name="Cordero O.X."/>
            <person name="Wildschutte H."/>
            <person name="Kirkup B."/>
            <person name="Proehl S."/>
            <person name="Ngo L."/>
            <person name="Hussain F."/>
            <person name="Le Roux F."/>
            <person name="Mincer T."/>
            <person name="Polz M.F."/>
        </authorList>
    </citation>
    <scope>NUCLEOTIDE SEQUENCE [LARGE SCALE GENOMIC DNA]</scope>
    <source>
        <strain evidence="18 19">FF-238</strain>
    </source>
</reference>
<dbReference type="InterPro" id="IPR003594">
    <property type="entry name" value="HATPase_dom"/>
</dbReference>
<dbReference type="SUPFAM" id="SSF47384">
    <property type="entry name" value="Homodimeric domain of signal transducing histidine kinase"/>
    <property type="match status" value="1"/>
</dbReference>
<evidence type="ECO:0000256" key="14">
    <source>
        <dbReference type="ARBA" id="ARBA00023136"/>
    </source>
</evidence>
<dbReference type="InterPro" id="IPR017055">
    <property type="entry name" value="Sig_transdc_His_kinase_DctB"/>
</dbReference>
<keyword evidence="19" id="KW-1185">Reference proteome</keyword>
<dbReference type="EMBL" id="AJYW02000094">
    <property type="protein sequence ID" value="OEE77060.1"/>
    <property type="molecule type" value="Genomic_DNA"/>
</dbReference>